<dbReference type="PRINTS" id="PR00625">
    <property type="entry name" value="JDOMAIN"/>
</dbReference>
<keyword evidence="1" id="KW-0812">Transmembrane</keyword>
<protein>
    <recommendedName>
        <fullName evidence="2">J domain-containing protein</fullName>
    </recommendedName>
</protein>
<feature type="transmembrane region" description="Helical" evidence="1">
    <location>
        <begin position="6"/>
        <end position="27"/>
    </location>
</feature>
<evidence type="ECO:0000313" key="4">
    <source>
        <dbReference type="Proteomes" id="UP000067243"/>
    </source>
</evidence>
<dbReference type="RefSeq" id="WP_075048698.1">
    <property type="nucleotide sequence ID" value="NZ_CP012328.1"/>
</dbReference>
<dbReference type="SMART" id="SM00271">
    <property type="entry name" value="DnaJ"/>
    <property type="match status" value="1"/>
</dbReference>
<organism evidence="3 4">
    <name type="scientific">Spiroplasma turonicum</name>
    <dbReference type="NCBI Taxonomy" id="216946"/>
    <lineage>
        <taxon>Bacteria</taxon>
        <taxon>Bacillati</taxon>
        <taxon>Mycoplasmatota</taxon>
        <taxon>Mollicutes</taxon>
        <taxon>Entomoplasmatales</taxon>
        <taxon>Spiroplasmataceae</taxon>
        <taxon>Spiroplasma</taxon>
    </lineage>
</organism>
<dbReference type="Gene3D" id="1.10.287.110">
    <property type="entry name" value="DnaJ domain"/>
    <property type="match status" value="1"/>
</dbReference>
<accession>A0A0K1P735</accession>
<dbReference type="STRING" id="216946.STURO_v1c08800"/>
<keyword evidence="1" id="KW-0472">Membrane</keyword>
<dbReference type="CDD" id="cd06257">
    <property type="entry name" value="DnaJ"/>
    <property type="match status" value="1"/>
</dbReference>
<keyword evidence="4" id="KW-1185">Reference proteome</keyword>
<dbReference type="Proteomes" id="UP000067243">
    <property type="component" value="Chromosome"/>
</dbReference>
<dbReference type="SUPFAM" id="SSF46565">
    <property type="entry name" value="Chaperone J-domain"/>
    <property type="match status" value="1"/>
</dbReference>
<dbReference type="InterPro" id="IPR050817">
    <property type="entry name" value="DjlA_DnaK_co-chaperone"/>
</dbReference>
<evidence type="ECO:0000313" key="3">
    <source>
        <dbReference type="EMBL" id="AKU80131.1"/>
    </source>
</evidence>
<evidence type="ECO:0000259" key="2">
    <source>
        <dbReference type="PROSITE" id="PS50076"/>
    </source>
</evidence>
<dbReference type="AlphaFoldDB" id="A0A0K1P735"/>
<dbReference type="InterPro" id="IPR036869">
    <property type="entry name" value="J_dom_sf"/>
</dbReference>
<evidence type="ECO:0000256" key="1">
    <source>
        <dbReference type="SAM" id="Phobius"/>
    </source>
</evidence>
<sequence length="286" mass="34307">MGNYLFLYVIAAIAILILTILIIFNKLNKKSLNSKLKTFKKEFIRNKTFNVIDLNLTENINKYPFLSNFNNIKKQVNIIDLVQELIKKQEVYYNYWTNIEYDLFSYLEVLSYENGIKIPDNDFIEIYKQFAEQSFTIYKKYYLQSVIPLIIFNFQNFDTIDIKFKDNDSKIDKYFIMFCEDLIEMNKIIKESISYSKYIKDESTSNSYNNYNNNYRNINIDEEQEKLINAYKVLGSKPSDDNQTIKKNYRKLAKEYHPDRNKSSNAKRKMAEINNAYDLIMQFRNK</sequence>
<name>A0A0K1P735_9MOLU</name>
<dbReference type="PROSITE" id="PS50076">
    <property type="entry name" value="DNAJ_2"/>
    <property type="match status" value="1"/>
</dbReference>
<keyword evidence="1" id="KW-1133">Transmembrane helix</keyword>
<reference evidence="3 4" key="1">
    <citation type="journal article" date="2015" name="Genome Announc.">
        <title>Complete Genome Sequence of Spiroplasma turonicum Strain Tab4cT, a Parasite of a Horse Fly, Haematopota sp. (Diptera: Tabanidae).</title>
        <authorList>
            <person name="Davis R.E."/>
            <person name="Shao J."/>
            <person name="Zhao Y."/>
            <person name="Gasparich G.E."/>
            <person name="Gaynor B.J."/>
            <person name="Donofrio N."/>
        </authorList>
    </citation>
    <scope>NUCLEOTIDE SEQUENCE [LARGE SCALE GENOMIC DNA]</scope>
    <source>
        <strain evidence="3 4">Tab4c</strain>
    </source>
</reference>
<proteinExistence type="predicted"/>
<gene>
    <name evidence="3" type="ORF">STURON_00885</name>
</gene>
<dbReference type="PANTHER" id="PTHR24074">
    <property type="entry name" value="CO-CHAPERONE PROTEIN DJLA"/>
    <property type="match status" value="1"/>
</dbReference>
<dbReference type="PATRIC" id="fig|216946.3.peg.914"/>
<dbReference type="InterPro" id="IPR001623">
    <property type="entry name" value="DnaJ_domain"/>
</dbReference>
<feature type="domain" description="J" evidence="2">
    <location>
        <begin position="229"/>
        <end position="286"/>
    </location>
</feature>
<dbReference type="KEGG" id="stur:STURON_00885"/>
<dbReference type="Pfam" id="PF00226">
    <property type="entry name" value="DnaJ"/>
    <property type="match status" value="1"/>
</dbReference>
<dbReference type="EMBL" id="CP012328">
    <property type="protein sequence ID" value="AKU80131.1"/>
    <property type="molecule type" value="Genomic_DNA"/>
</dbReference>